<proteinExistence type="predicted"/>
<protein>
    <submittedName>
        <fullName evidence="1">Uncharacterized protein</fullName>
    </submittedName>
</protein>
<keyword evidence="2" id="KW-1185">Reference proteome</keyword>
<comment type="caution">
    <text evidence="1">The sequence shown here is derived from an EMBL/GenBank/DDBJ whole genome shotgun (WGS) entry which is preliminary data.</text>
</comment>
<name>A0AAN8P7N9_PATCE</name>
<evidence type="ECO:0000313" key="2">
    <source>
        <dbReference type="Proteomes" id="UP001347796"/>
    </source>
</evidence>
<sequence length="156" mass="18027">MALFHYHSPDYFAEYFIYNPDKGFTFQLRACKDAFYGLYRKDGKGDDEPNLIMVGAIGLLTNNNSYYVFRNKTKGVYNMYKKVNQSPISCTEFRPFWIQTTTTSIVIGNGQEIGETAVLTYNYAIGRPNKISFSNPLSSKNYQKAEWIFGKFLFSF</sequence>
<organism evidence="1 2">
    <name type="scientific">Patella caerulea</name>
    <name type="common">Rayed Mediterranean limpet</name>
    <dbReference type="NCBI Taxonomy" id="87958"/>
    <lineage>
        <taxon>Eukaryota</taxon>
        <taxon>Metazoa</taxon>
        <taxon>Spiralia</taxon>
        <taxon>Lophotrochozoa</taxon>
        <taxon>Mollusca</taxon>
        <taxon>Gastropoda</taxon>
        <taxon>Patellogastropoda</taxon>
        <taxon>Patelloidea</taxon>
        <taxon>Patellidae</taxon>
        <taxon>Patella</taxon>
    </lineage>
</organism>
<dbReference type="Proteomes" id="UP001347796">
    <property type="component" value="Unassembled WGS sequence"/>
</dbReference>
<dbReference type="AlphaFoldDB" id="A0AAN8P7N9"/>
<evidence type="ECO:0000313" key="1">
    <source>
        <dbReference type="EMBL" id="KAK6169768.1"/>
    </source>
</evidence>
<dbReference type="EMBL" id="JAZGQO010000015">
    <property type="protein sequence ID" value="KAK6169768.1"/>
    <property type="molecule type" value="Genomic_DNA"/>
</dbReference>
<accession>A0AAN8P7N9</accession>
<reference evidence="1 2" key="1">
    <citation type="submission" date="2024-01" db="EMBL/GenBank/DDBJ databases">
        <title>The genome of the rayed Mediterranean limpet Patella caerulea (Linnaeus, 1758).</title>
        <authorList>
            <person name="Anh-Thu Weber A."/>
            <person name="Halstead-Nussloch G."/>
        </authorList>
    </citation>
    <scope>NUCLEOTIDE SEQUENCE [LARGE SCALE GENOMIC DNA]</scope>
    <source>
        <strain evidence="1">AATW-2023a</strain>
        <tissue evidence="1">Whole specimen</tissue>
    </source>
</reference>
<gene>
    <name evidence="1" type="ORF">SNE40_020757</name>
</gene>